<feature type="non-terminal residue" evidence="1">
    <location>
        <position position="1"/>
    </location>
</feature>
<evidence type="ECO:0000313" key="1">
    <source>
        <dbReference type="EMBL" id="ETW86523.1"/>
    </source>
</evidence>
<evidence type="ECO:0008006" key="3">
    <source>
        <dbReference type="Google" id="ProtNLM"/>
    </source>
</evidence>
<evidence type="ECO:0000313" key="2">
    <source>
        <dbReference type="Proteomes" id="UP000030671"/>
    </source>
</evidence>
<dbReference type="KEGG" id="hir:HETIRDRAFT_305490"/>
<dbReference type="Proteomes" id="UP000030671">
    <property type="component" value="Unassembled WGS sequence"/>
</dbReference>
<protein>
    <recommendedName>
        <fullName evidence="3">HNH nuclease domain-containing protein</fullName>
    </recommendedName>
</protein>
<dbReference type="InParanoid" id="W4KKZ7"/>
<proteinExistence type="predicted"/>
<gene>
    <name evidence="1" type="ORF">HETIRDRAFT_305490</name>
</gene>
<dbReference type="EMBL" id="KI925454">
    <property type="protein sequence ID" value="ETW86523.1"/>
    <property type="molecule type" value="Genomic_DNA"/>
</dbReference>
<reference evidence="1 2" key="1">
    <citation type="journal article" date="2012" name="New Phytol.">
        <title>Insight into trade-off between wood decay and parasitism from the genome of a fungal forest pathogen.</title>
        <authorList>
            <person name="Olson A."/>
            <person name="Aerts A."/>
            <person name="Asiegbu F."/>
            <person name="Belbahri L."/>
            <person name="Bouzid O."/>
            <person name="Broberg A."/>
            <person name="Canback B."/>
            <person name="Coutinho P.M."/>
            <person name="Cullen D."/>
            <person name="Dalman K."/>
            <person name="Deflorio G."/>
            <person name="van Diepen L.T."/>
            <person name="Dunand C."/>
            <person name="Duplessis S."/>
            <person name="Durling M."/>
            <person name="Gonthier P."/>
            <person name="Grimwood J."/>
            <person name="Fossdal C.G."/>
            <person name="Hansson D."/>
            <person name="Henrissat B."/>
            <person name="Hietala A."/>
            <person name="Himmelstrand K."/>
            <person name="Hoffmeister D."/>
            <person name="Hogberg N."/>
            <person name="James T.Y."/>
            <person name="Karlsson M."/>
            <person name="Kohler A."/>
            <person name="Kues U."/>
            <person name="Lee Y.H."/>
            <person name="Lin Y.C."/>
            <person name="Lind M."/>
            <person name="Lindquist E."/>
            <person name="Lombard V."/>
            <person name="Lucas S."/>
            <person name="Lunden K."/>
            <person name="Morin E."/>
            <person name="Murat C."/>
            <person name="Park J."/>
            <person name="Raffaello T."/>
            <person name="Rouze P."/>
            <person name="Salamov A."/>
            <person name="Schmutz J."/>
            <person name="Solheim H."/>
            <person name="Stahlberg J."/>
            <person name="Velez H."/>
            <person name="de Vries R.P."/>
            <person name="Wiebenga A."/>
            <person name="Woodward S."/>
            <person name="Yakovlev I."/>
            <person name="Garbelotto M."/>
            <person name="Martin F."/>
            <person name="Grigoriev I.V."/>
            <person name="Stenlid J."/>
        </authorList>
    </citation>
    <scope>NUCLEOTIDE SEQUENCE [LARGE SCALE GENOMIC DNA]</scope>
    <source>
        <strain evidence="1 2">TC 32-1</strain>
    </source>
</reference>
<dbReference type="eggNOG" id="ENOG502SPUM">
    <property type="taxonomic scope" value="Eukaryota"/>
</dbReference>
<dbReference type="OrthoDB" id="3133596at2759"/>
<sequence>NSNTKQCLITNKDASEASIEPCYLLNQRLWRNGEFLTRLEWWWGMKYDSLELDTEANKLYLDSEWLRSFDSDRWLLLPPPEMVNNIWDHCRKFFKAPSDFVMPPIETVYEGAEIFEYRLLPLDPRLRSFDRFNGPKSSIPITTPTSATEQRTSIHHSFPYETLPTLVSRAKPHFVICDSAPKLFHHIISGPSRLSSDVQSLWPISEPEASCMLRNVHYVYCAWLERRPPPHFASSPRTVLRVPSTCRKLPKTRHLPPPTCTGPCSNSRFAWIPSLCSWCRGDFRPRDTPGSDSDESISPSEAASEYRAYHRNLTQHLGTWQACCSQQMKKRGRWTSRVDNDEQLRSYAEERPRKIARTV</sequence>
<dbReference type="HOGENOM" id="CLU_045560_0_0_1"/>
<organism evidence="1 2">
    <name type="scientific">Heterobasidion irregulare (strain TC 32-1)</name>
    <dbReference type="NCBI Taxonomy" id="747525"/>
    <lineage>
        <taxon>Eukaryota</taxon>
        <taxon>Fungi</taxon>
        <taxon>Dikarya</taxon>
        <taxon>Basidiomycota</taxon>
        <taxon>Agaricomycotina</taxon>
        <taxon>Agaricomycetes</taxon>
        <taxon>Russulales</taxon>
        <taxon>Bondarzewiaceae</taxon>
        <taxon>Heterobasidion</taxon>
        <taxon>Heterobasidion annosum species complex</taxon>
    </lineage>
</organism>
<dbReference type="GeneID" id="20669329"/>
<dbReference type="AlphaFoldDB" id="W4KKZ7"/>
<name>W4KKZ7_HETIT</name>
<accession>W4KKZ7</accession>
<keyword evidence="2" id="KW-1185">Reference proteome</keyword>
<dbReference type="RefSeq" id="XP_009540535.1">
    <property type="nucleotide sequence ID" value="XM_009542240.1"/>
</dbReference>